<gene>
    <name evidence="1" type="ORF">CVT25_013153</name>
</gene>
<name>A0A409XK16_PSICY</name>
<proteinExistence type="predicted"/>
<dbReference type="EMBL" id="NHYD01001476">
    <property type="protein sequence ID" value="PPQ91115.1"/>
    <property type="molecule type" value="Genomic_DNA"/>
</dbReference>
<dbReference type="InParanoid" id="A0A409XK16"/>
<comment type="caution">
    <text evidence="1">The sequence shown here is derived from an EMBL/GenBank/DDBJ whole genome shotgun (WGS) entry which is preliminary data.</text>
</comment>
<evidence type="ECO:0000313" key="2">
    <source>
        <dbReference type="Proteomes" id="UP000283269"/>
    </source>
</evidence>
<dbReference type="Proteomes" id="UP000283269">
    <property type="component" value="Unassembled WGS sequence"/>
</dbReference>
<keyword evidence="2" id="KW-1185">Reference proteome</keyword>
<protein>
    <submittedName>
        <fullName evidence="1">Uncharacterized protein</fullName>
    </submittedName>
</protein>
<accession>A0A409XK16</accession>
<reference evidence="1 2" key="1">
    <citation type="journal article" date="2018" name="Evol. Lett.">
        <title>Horizontal gene cluster transfer increased hallucinogenic mushroom diversity.</title>
        <authorList>
            <person name="Reynolds H.T."/>
            <person name="Vijayakumar V."/>
            <person name="Gluck-Thaler E."/>
            <person name="Korotkin H.B."/>
            <person name="Matheny P.B."/>
            <person name="Slot J.C."/>
        </authorList>
    </citation>
    <scope>NUCLEOTIDE SEQUENCE [LARGE SCALE GENOMIC DNA]</scope>
    <source>
        <strain evidence="1 2">2631</strain>
    </source>
</reference>
<sequence length="450" mass="51366">MTTSKITFPLELVEAFVEKLAPGGGVIQEKKIFQTLIACTLTSKYFSFASRKRLFSTLVIDRESKYLLQNNTLRSKTRTEEEITRRVNSFIDLLANKRSSDLALMIRSLHIIVDRERIILQQATNLHGLLRSLSHRAHNLNILRVYSLIFFSWTTIPQETADGLQALCRLLPVNRLSFNRVHDIPSTIASAQESPRLRYLDFKHSKFRIIEADMAAESNILPANVTSRNLDFLDSLPTHGSYQIRYTSDGRTHIIGMDIIIQLVHDSQRLNQLLCDERVRSSLKYCCWAIVEPFLTTKAIDFGNMVLLRLLVIELRIGLDYRTEITMAITNAMNTLINCLYNGTTKSALLEIKVTLNVGYVLYKGTNMLDPVDFGSLQRLRVDSLRQKHPLIQSIQFHMNIGLMTHNSAHPEVQSSVEEIVRKLITDAIAFPPINQSLLPKIHVCAKRQH</sequence>
<organism evidence="1 2">
    <name type="scientific">Psilocybe cyanescens</name>
    <dbReference type="NCBI Taxonomy" id="93625"/>
    <lineage>
        <taxon>Eukaryota</taxon>
        <taxon>Fungi</taxon>
        <taxon>Dikarya</taxon>
        <taxon>Basidiomycota</taxon>
        <taxon>Agaricomycotina</taxon>
        <taxon>Agaricomycetes</taxon>
        <taxon>Agaricomycetidae</taxon>
        <taxon>Agaricales</taxon>
        <taxon>Agaricineae</taxon>
        <taxon>Strophariaceae</taxon>
        <taxon>Psilocybe</taxon>
    </lineage>
</organism>
<dbReference type="AlphaFoldDB" id="A0A409XK16"/>
<evidence type="ECO:0000313" key="1">
    <source>
        <dbReference type="EMBL" id="PPQ91115.1"/>
    </source>
</evidence>